<sequence>MTLTVLLPKVTSIAFAADQFGPQVKTDIENSTLWAQISANAQYDRATQSDQWYDYYGNVLRSIGWEFQNFNYGKNILSDTPTSVDQIVIKYLDPLLFDSTKQTVFHQLISDLKADINNDFHQGSNYEFNVGVGTQDSQSNVGLSILFFVWILTGNINLLHEQLQIYVGAFKYTFDGTVTNVLTPALTNTNAQLFSVNGYEAYRQEVLDKFIQNVNNQIGDLNSLPPKTS</sequence>
<proteinExistence type="predicted"/>
<comment type="caution">
    <text evidence="1">The sequence shown here is derived from an EMBL/GenBank/DDBJ whole genome shotgun (WGS) entry which is preliminary data.</text>
</comment>
<accession>A0A9P6CTT3</accession>
<dbReference type="Proteomes" id="UP000807469">
    <property type="component" value="Unassembled WGS sequence"/>
</dbReference>
<dbReference type="AlphaFoldDB" id="A0A9P6CTT3"/>
<keyword evidence="2" id="KW-1185">Reference proteome</keyword>
<reference evidence="1" key="1">
    <citation type="submission" date="2020-11" db="EMBL/GenBank/DDBJ databases">
        <authorList>
            <consortium name="DOE Joint Genome Institute"/>
            <person name="Ahrendt S."/>
            <person name="Riley R."/>
            <person name="Andreopoulos W."/>
            <person name="Labutti K."/>
            <person name="Pangilinan J."/>
            <person name="Ruiz-Duenas F.J."/>
            <person name="Barrasa J.M."/>
            <person name="Sanchez-Garcia M."/>
            <person name="Camarero S."/>
            <person name="Miyauchi S."/>
            <person name="Serrano A."/>
            <person name="Linde D."/>
            <person name="Babiker R."/>
            <person name="Drula E."/>
            <person name="Ayuso-Fernandez I."/>
            <person name="Pacheco R."/>
            <person name="Padilla G."/>
            <person name="Ferreira P."/>
            <person name="Barriuso J."/>
            <person name="Kellner H."/>
            <person name="Castanera R."/>
            <person name="Alfaro M."/>
            <person name="Ramirez L."/>
            <person name="Pisabarro A.G."/>
            <person name="Kuo A."/>
            <person name="Tritt A."/>
            <person name="Lipzen A."/>
            <person name="He G."/>
            <person name="Yan M."/>
            <person name="Ng V."/>
            <person name="Cullen D."/>
            <person name="Martin F."/>
            <person name="Rosso M.-N."/>
            <person name="Henrissat B."/>
            <person name="Hibbett D."/>
            <person name="Martinez A.T."/>
            <person name="Grigoriev I.V."/>
        </authorList>
    </citation>
    <scope>NUCLEOTIDE SEQUENCE</scope>
    <source>
        <strain evidence="1">CIRM-BRFM 674</strain>
    </source>
</reference>
<gene>
    <name evidence="1" type="ORF">BDN70DRAFT_895491</name>
</gene>
<evidence type="ECO:0000313" key="1">
    <source>
        <dbReference type="EMBL" id="KAF9478777.1"/>
    </source>
</evidence>
<dbReference type="EMBL" id="MU155227">
    <property type="protein sequence ID" value="KAF9478777.1"/>
    <property type="molecule type" value="Genomic_DNA"/>
</dbReference>
<evidence type="ECO:0000313" key="2">
    <source>
        <dbReference type="Proteomes" id="UP000807469"/>
    </source>
</evidence>
<dbReference type="OrthoDB" id="3033106at2759"/>
<protein>
    <submittedName>
        <fullName evidence="1">Uncharacterized protein</fullName>
    </submittedName>
</protein>
<name>A0A9P6CTT3_9AGAR</name>
<organism evidence="1 2">
    <name type="scientific">Pholiota conissans</name>
    <dbReference type="NCBI Taxonomy" id="109636"/>
    <lineage>
        <taxon>Eukaryota</taxon>
        <taxon>Fungi</taxon>
        <taxon>Dikarya</taxon>
        <taxon>Basidiomycota</taxon>
        <taxon>Agaricomycotina</taxon>
        <taxon>Agaricomycetes</taxon>
        <taxon>Agaricomycetidae</taxon>
        <taxon>Agaricales</taxon>
        <taxon>Agaricineae</taxon>
        <taxon>Strophariaceae</taxon>
        <taxon>Pholiota</taxon>
    </lineage>
</organism>